<dbReference type="Proteomes" id="UP000232710">
    <property type="component" value="Segment"/>
</dbReference>
<feature type="transmembrane region" description="Helical" evidence="1">
    <location>
        <begin position="31"/>
        <end position="51"/>
    </location>
</feature>
<keyword evidence="3" id="KW-1185">Reference proteome</keyword>
<name>G9E6A7_MPSP1</name>
<accession>G9E6A7</accession>
<gene>
    <name evidence="2" type="ORF">MPXG_00136</name>
</gene>
<evidence type="ECO:0000256" key="1">
    <source>
        <dbReference type="SAM" id="Phobius"/>
    </source>
</evidence>
<keyword evidence="1" id="KW-0472">Membrane</keyword>
<feature type="transmembrane region" description="Helical" evidence="1">
    <location>
        <begin position="57"/>
        <end position="74"/>
    </location>
</feature>
<keyword evidence="1" id="KW-1133">Transmembrane helix</keyword>
<dbReference type="EMBL" id="JF974320">
    <property type="protein sequence ID" value="AET84934.1"/>
    <property type="molecule type" value="Genomic_DNA"/>
</dbReference>
<protein>
    <submittedName>
        <fullName evidence="2">Uncharacterized protein</fullName>
    </submittedName>
</protein>
<sequence>MPGYGKREYMDPTPEPTEDVKTVEHRFKMPALPALTIVQILLVSFIAYHAWTTRKMKSPVLGTAIVAYALFHLYDHLYRVKRGPENLFFLPKKEAYCGACRK</sequence>
<organism evidence="2 3">
    <name type="scientific">Micromonas pusilla virus SP1</name>
    <name type="common">MpV-SP1</name>
    <dbReference type="NCBI Taxonomy" id="373996"/>
    <lineage>
        <taxon>Viruses</taxon>
        <taxon>Varidnaviria</taxon>
        <taxon>Bamfordvirae</taxon>
        <taxon>Nucleocytoviricota</taxon>
        <taxon>Megaviricetes</taxon>
        <taxon>Algavirales</taxon>
        <taxon>Phycodnaviridae</taxon>
        <taxon>Prasinovirus</taxon>
        <taxon>Prasinovirus micromonas</taxon>
    </lineage>
</organism>
<reference evidence="2 3" key="1">
    <citation type="submission" date="2010-12" db="EMBL/GenBank/DDBJ databases">
        <title>The Genome Sequence of Micromonas pusilla virus SP1.</title>
        <authorList>
            <consortium name="The Broad Institute Genome Sequencing Platform"/>
            <person name="Henn M.R."/>
            <person name="Suttle C."/>
            <person name="Winget D."/>
            <person name="Chan A."/>
            <person name="Levin J."/>
            <person name="Malboeuf C."/>
            <person name="Casali M."/>
            <person name="Russ C."/>
            <person name="Lennon N."/>
            <person name="Chapman S.B."/>
            <person name="Erlich R."/>
            <person name="Young S.K."/>
            <person name="Yandava C."/>
            <person name="Zeng Q."/>
            <person name="Alvarado L."/>
            <person name="Anderson S."/>
            <person name="Berlin A."/>
            <person name="Chen Z."/>
            <person name="Freedman E."/>
            <person name="Gellesch M."/>
            <person name="Goldberg J."/>
            <person name="Green L."/>
            <person name="Griggs A."/>
            <person name="Gujja S."/>
            <person name="Heilman E.R."/>
            <person name="Heiman D."/>
            <person name="Hollinger A."/>
            <person name="Howarth C."/>
            <person name="Larson L."/>
            <person name="Mehta T."/>
            <person name="Pearson M."/>
            <person name="Roberts A."/>
            <person name="Ryan E."/>
            <person name="Saif S."/>
            <person name="Shea T."/>
            <person name="Shenoy N."/>
            <person name="Sisk P."/>
            <person name="Stolte C."/>
            <person name="Sykes S."/>
            <person name="White J."/>
            <person name="Haas B."/>
            <person name="Nusbaum C."/>
            <person name="Birren B."/>
        </authorList>
    </citation>
    <scope>NUCLEOTIDE SEQUENCE [LARGE SCALE GENOMIC DNA]</scope>
    <source>
        <strain evidence="2 3">SP1</strain>
    </source>
</reference>
<proteinExistence type="predicted"/>
<organismHost>
    <name type="scientific">Micromonas pusilla</name>
    <name type="common">Picoplanktonic green alga</name>
    <name type="synonym">Chromulina pusilla</name>
    <dbReference type="NCBI Taxonomy" id="38833"/>
</organismHost>
<evidence type="ECO:0000313" key="2">
    <source>
        <dbReference type="EMBL" id="AET84934.1"/>
    </source>
</evidence>
<keyword evidence="1" id="KW-0812">Transmembrane</keyword>
<evidence type="ECO:0000313" key="3">
    <source>
        <dbReference type="Proteomes" id="UP000232710"/>
    </source>
</evidence>